<name>A0A7M4F2R4_CROPO</name>
<dbReference type="Pfam" id="PF09336">
    <property type="entry name" value="Vps4_C"/>
    <property type="match status" value="1"/>
</dbReference>
<reference evidence="4" key="2">
    <citation type="submission" date="2025-09" db="UniProtKB">
        <authorList>
            <consortium name="Ensembl"/>
        </authorList>
    </citation>
    <scope>IDENTIFICATION</scope>
</reference>
<keyword evidence="5" id="KW-1185">Reference proteome</keyword>
<accession>A0A7M4F2R4</accession>
<dbReference type="InterPro" id="IPR015415">
    <property type="entry name" value="Spast_Vps4_C"/>
</dbReference>
<protein>
    <recommendedName>
        <fullName evidence="3">Spastin/Vps4 C-terminal domain-containing protein</fullName>
    </recommendedName>
</protein>
<proteinExistence type="predicted"/>
<dbReference type="AlphaFoldDB" id="A0A7M4F2R4"/>
<evidence type="ECO:0000259" key="3">
    <source>
        <dbReference type="Pfam" id="PF09336"/>
    </source>
</evidence>
<dbReference type="Proteomes" id="UP000594220">
    <property type="component" value="Unplaced"/>
</dbReference>
<evidence type="ECO:0000256" key="2">
    <source>
        <dbReference type="ARBA" id="ARBA00022840"/>
    </source>
</evidence>
<dbReference type="Ensembl" id="ENSCPRT00005021811.1">
    <property type="protein sequence ID" value="ENSCPRP00005018632.1"/>
    <property type="gene ID" value="ENSCPRG00005013044.1"/>
</dbReference>
<dbReference type="GO" id="GO:0005524">
    <property type="term" value="F:ATP binding"/>
    <property type="evidence" value="ECO:0007669"/>
    <property type="project" value="UniProtKB-KW"/>
</dbReference>
<reference evidence="4" key="1">
    <citation type="submission" date="2025-08" db="UniProtKB">
        <authorList>
            <consortium name="Ensembl"/>
        </authorList>
    </citation>
    <scope>IDENTIFICATION</scope>
</reference>
<feature type="domain" description="Spastin/Vps4 C-terminal" evidence="3">
    <location>
        <begin position="12"/>
        <end position="70"/>
    </location>
</feature>
<organism evidence="4 5">
    <name type="scientific">Crocodylus porosus</name>
    <name type="common">Saltwater crocodile</name>
    <name type="synonym">Estuarine crocodile</name>
    <dbReference type="NCBI Taxonomy" id="8502"/>
    <lineage>
        <taxon>Eukaryota</taxon>
        <taxon>Metazoa</taxon>
        <taxon>Chordata</taxon>
        <taxon>Craniata</taxon>
        <taxon>Vertebrata</taxon>
        <taxon>Euteleostomi</taxon>
        <taxon>Archelosauria</taxon>
        <taxon>Archosauria</taxon>
        <taxon>Crocodylia</taxon>
        <taxon>Longirostres</taxon>
        <taxon>Crocodylidae</taxon>
        <taxon>Crocodylus</taxon>
    </lineage>
</organism>
<keyword evidence="2" id="KW-0067">ATP-binding</keyword>
<sequence length="73" mass="8335">MVLDSLHYLLNTCSPGDPEAIEMTWIDVPADKLFEPHVSMADMLRPLANTKPTVNEQDLEKWKKFTEDFGQEG</sequence>
<dbReference type="Gene3D" id="1.10.8.60">
    <property type="match status" value="1"/>
</dbReference>
<dbReference type="GeneTree" id="ENSGT00940000154973"/>
<evidence type="ECO:0000313" key="4">
    <source>
        <dbReference type="Ensembl" id="ENSCPRP00005018632.1"/>
    </source>
</evidence>
<keyword evidence="1" id="KW-0547">Nucleotide-binding</keyword>
<evidence type="ECO:0000256" key="1">
    <source>
        <dbReference type="ARBA" id="ARBA00022741"/>
    </source>
</evidence>
<evidence type="ECO:0000313" key="5">
    <source>
        <dbReference type="Proteomes" id="UP000594220"/>
    </source>
</evidence>